<dbReference type="Proteomes" id="UP001056120">
    <property type="component" value="Linkage Group LG21"/>
</dbReference>
<proteinExistence type="predicted"/>
<reference evidence="2" key="1">
    <citation type="journal article" date="2022" name="Mol. Ecol. Resour.">
        <title>The genomes of chicory, endive, great burdock and yacon provide insights into Asteraceae palaeo-polyploidization history and plant inulin production.</title>
        <authorList>
            <person name="Fan W."/>
            <person name="Wang S."/>
            <person name="Wang H."/>
            <person name="Wang A."/>
            <person name="Jiang F."/>
            <person name="Liu H."/>
            <person name="Zhao H."/>
            <person name="Xu D."/>
            <person name="Zhang Y."/>
        </authorList>
    </citation>
    <scope>NUCLEOTIDE SEQUENCE [LARGE SCALE GENOMIC DNA]</scope>
    <source>
        <strain evidence="2">cv. Yunnan</strain>
    </source>
</reference>
<gene>
    <name evidence="1" type="ORF">L1987_63984</name>
</gene>
<evidence type="ECO:0000313" key="1">
    <source>
        <dbReference type="EMBL" id="KAI3732776.1"/>
    </source>
</evidence>
<keyword evidence="2" id="KW-1185">Reference proteome</keyword>
<accession>A0ACB9CEU7</accession>
<evidence type="ECO:0000313" key="2">
    <source>
        <dbReference type="Proteomes" id="UP001056120"/>
    </source>
</evidence>
<reference evidence="1 2" key="2">
    <citation type="journal article" date="2022" name="Mol. Ecol. Resour.">
        <title>The genomes of chicory, endive, great burdock and yacon provide insights into Asteraceae paleo-polyploidization history and plant inulin production.</title>
        <authorList>
            <person name="Fan W."/>
            <person name="Wang S."/>
            <person name="Wang H."/>
            <person name="Wang A."/>
            <person name="Jiang F."/>
            <person name="Liu H."/>
            <person name="Zhao H."/>
            <person name="Xu D."/>
            <person name="Zhang Y."/>
        </authorList>
    </citation>
    <scope>NUCLEOTIDE SEQUENCE [LARGE SCALE GENOMIC DNA]</scope>
    <source>
        <strain evidence="2">cv. Yunnan</strain>
        <tissue evidence="1">Leaves</tissue>
    </source>
</reference>
<comment type="caution">
    <text evidence="1">The sequence shown here is derived from an EMBL/GenBank/DDBJ whole genome shotgun (WGS) entry which is preliminary data.</text>
</comment>
<organism evidence="1 2">
    <name type="scientific">Smallanthus sonchifolius</name>
    <dbReference type="NCBI Taxonomy" id="185202"/>
    <lineage>
        <taxon>Eukaryota</taxon>
        <taxon>Viridiplantae</taxon>
        <taxon>Streptophyta</taxon>
        <taxon>Embryophyta</taxon>
        <taxon>Tracheophyta</taxon>
        <taxon>Spermatophyta</taxon>
        <taxon>Magnoliopsida</taxon>
        <taxon>eudicotyledons</taxon>
        <taxon>Gunneridae</taxon>
        <taxon>Pentapetalae</taxon>
        <taxon>asterids</taxon>
        <taxon>campanulids</taxon>
        <taxon>Asterales</taxon>
        <taxon>Asteraceae</taxon>
        <taxon>Asteroideae</taxon>
        <taxon>Heliantheae alliance</taxon>
        <taxon>Millerieae</taxon>
        <taxon>Smallanthus</taxon>
    </lineage>
</organism>
<dbReference type="EMBL" id="CM042038">
    <property type="protein sequence ID" value="KAI3732776.1"/>
    <property type="molecule type" value="Genomic_DNA"/>
</dbReference>
<name>A0ACB9CEU7_9ASTR</name>
<sequence length="86" mass="9618">MTKQENFDERVADITTGRGVEVVYDSIGKDTFEGSLACLKTRGHMVSFRQSSGTRRPPTVISTCSNIHVLDRALSHPIHSQMRRVT</sequence>
<protein>
    <submittedName>
        <fullName evidence="1">Uncharacterized protein</fullName>
    </submittedName>
</protein>